<keyword evidence="3" id="KW-1185">Reference proteome</keyword>
<reference evidence="2" key="1">
    <citation type="journal article" date="2022" name="Int. J. Mol. Sci.">
        <title>Draft Genome of Tanacetum Coccineum: Genomic Comparison of Closely Related Tanacetum-Family Plants.</title>
        <authorList>
            <person name="Yamashiro T."/>
            <person name="Shiraishi A."/>
            <person name="Nakayama K."/>
            <person name="Satake H."/>
        </authorList>
    </citation>
    <scope>NUCLEOTIDE SEQUENCE</scope>
</reference>
<dbReference type="Proteomes" id="UP001151760">
    <property type="component" value="Unassembled WGS sequence"/>
</dbReference>
<evidence type="ECO:0000313" key="3">
    <source>
        <dbReference type="Proteomes" id="UP001151760"/>
    </source>
</evidence>
<name>A0ABQ5G708_9ASTR</name>
<dbReference type="CDD" id="cd09272">
    <property type="entry name" value="RNase_HI_RT_Ty1"/>
    <property type="match status" value="1"/>
</dbReference>
<evidence type="ECO:0000256" key="1">
    <source>
        <dbReference type="SAM" id="MobiDB-lite"/>
    </source>
</evidence>
<organism evidence="2 3">
    <name type="scientific">Tanacetum coccineum</name>
    <dbReference type="NCBI Taxonomy" id="301880"/>
    <lineage>
        <taxon>Eukaryota</taxon>
        <taxon>Viridiplantae</taxon>
        <taxon>Streptophyta</taxon>
        <taxon>Embryophyta</taxon>
        <taxon>Tracheophyta</taxon>
        <taxon>Spermatophyta</taxon>
        <taxon>Magnoliopsida</taxon>
        <taxon>eudicotyledons</taxon>
        <taxon>Gunneridae</taxon>
        <taxon>Pentapetalae</taxon>
        <taxon>asterids</taxon>
        <taxon>campanulids</taxon>
        <taxon>Asterales</taxon>
        <taxon>Asteraceae</taxon>
        <taxon>Asteroideae</taxon>
        <taxon>Anthemideae</taxon>
        <taxon>Anthemidinae</taxon>
        <taxon>Tanacetum</taxon>
    </lineage>
</organism>
<feature type="compositionally biased region" description="Basic and acidic residues" evidence="1">
    <location>
        <begin position="269"/>
        <end position="284"/>
    </location>
</feature>
<evidence type="ECO:0008006" key="4">
    <source>
        <dbReference type="Google" id="ProtNLM"/>
    </source>
</evidence>
<protein>
    <recommendedName>
        <fullName evidence="4">Reverse transcriptase Ty1/copia-type domain-containing protein</fullName>
    </recommendedName>
</protein>
<reference evidence="2" key="2">
    <citation type="submission" date="2022-01" db="EMBL/GenBank/DDBJ databases">
        <authorList>
            <person name="Yamashiro T."/>
            <person name="Shiraishi A."/>
            <person name="Satake H."/>
            <person name="Nakayama K."/>
        </authorList>
    </citation>
    <scope>NUCLEOTIDE SEQUENCE</scope>
</reference>
<dbReference type="PANTHER" id="PTHR11439:SF467">
    <property type="entry name" value="INTEGRASE CATALYTIC DOMAIN-CONTAINING PROTEIN"/>
    <property type="match status" value="1"/>
</dbReference>
<proteinExistence type="predicted"/>
<feature type="region of interest" description="Disordered" evidence="1">
    <location>
        <begin position="261"/>
        <end position="284"/>
    </location>
</feature>
<accession>A0ABQ5G708</accession>
<dbReference type="EMBL" id="BQNB010018113">
    <property type="protein sequence ID" value="GJT70819.1"/>
    <property type="molecule type" value="Genomic_DNA"/>
</dbReference>
<dbReference type="PANTHER" id="PTHR11439">
    <property type="entry name" value="GAG-POL-RELATED RETROTRANSPOSON"/>
    <property type="match status" value="1"/>
</dbReference>
<comment type="caution">
    <text evidence="2">The sequence shown here is derived from an EMBL/GenBank/DDBJ whole genome shotgun (WGS) entry which is preliminary data.</text>
</comment>
<sequence>MMSFLKGQGYKNLQKLKYPQMKELYDKVQESIKESFKDFIPMGSEKEKQMLQERDAKRLLRKRKATITEEQPSKKLKLRTETIDELRNYLRIVDFEWRLNESSGVHTLELEDVTYDSICDRRTYPLSRELMIGLLDSCMEVEERVTLLSLCYICLFYGQLKMVMILKQWVSERRNRTLLDMVRSIMNLTTLPKSFWGYALESVARILNMVPTKKNPLENKIFVAQNAEFFENSLTLQEASGSHGMLEASESDVGLKLIQEDDTQPSENTSKRHDEIEPNKHELGDINEPPNYKAALLDLEFDKWLIFLLMQASRSLNKRFDEEIKKIGFMQNSDESCVYLKASGSNVAFLVLYIDDIFIMGEAAYILGIKIICDRSKRLISLNQSAYFDKILKKFKMKNSKRGSTPMQEKSDYIKFQGAQKTSEVKGMQNVPYASAIGSIMYGTVVKTIFKYLRNTKDMVLVYGEKLESELKKSAKQSTTAMSSTEAEYIAAAELSMEAVWMRKFIDGFRDVMPSNKRPMEILCDNAPAITITNDPRIMRGARHYQRKYHYVREVIQAGEIVLKKVNRDDNLADPFTKPMPYNKHSEHDMEIGVCPASSLM</sequence>
<evidence type="ECO:0000313" key="2">
    <source>
        <dbReference type="EMBL" id="GJT70819.1"/>
    </source>
</evidence>
<gene>
    <name evidence="2" type="ORF">Tco_1030105</name>
</gene>